<dbReference type="Proteomes" id="UP001642260">
    <property type="component" value="Unassembled WGS sequence"/>
</dbReference>
<evidence type="ECO:0000256" key="2">
    <source>
        <dbReference type="ARBA" id="ARBA00022737"/>
    </source>
</evidence>
<dbReference type="Gene3D" id="1.10.10.60">
    <property type="entry name" value="Homeodomain-like"/>
    <property type="match status" value="2"/>
</dbReference>
<evidence type="ECO:0000256" key="4">
    <source>
        <dbReference type="ARBA" id="ARBA00023125"/>
    </source>
</evidence>
<keyword evidence="6" id="KW-0539">Nucleus</keyword>
<feature type="compositionally biased region" description="Low complexity" evidence="8">
    <location>
        <begin position="138"/>
        <end position="162"/>
    </location>
</feature>
<reference evidence="11 12" key="1">
    <citation type="submission" date="2022-03" db="EMBL/GenBank/DDBJ databases">
        <authorList>
            <person name="Macdonald S."/>
            <person name="Ahmed S."/>
            <person name="Newling K."/>
        </authorList>
    </citation>
    <scope>NUCLEOTIDE SEQUENCE [LARGE SCALE GENOMIC DNA]</scope>
</reference>
<evidence type="ECO:0000259" key="10">
    <source>
        <dbReference type="PROSITE" id="PS51294"/>
    </source>
</evidence>
<gene>
    <name evidence="11" type="ORF">ERUC_LOCUS23058</name>
</gene>
<evidence type="ECO:0000256" key="6">
    <source>
        <dbReference type="ARBA" id="ARBA00023242"/>
    </source>
</evidence>
<feature type="domain" description="HTH myb-type" evidence="10">
    <location>
        <begin position="62"/>
        <end position="116"/>
    </location>
</feature>
<dbReference type="EMBL" id="CAKOAT010230709">
    <property type="protein sequence ID" value="CAH8357303.1"/>
    <property type="molecule type" value="Genomic_DNA"/>
</dbReference>
<dbReference type="GO" id="GO:0051707">
    <property type="term" value="P:response to other organism"/>
    <property type="evidence" value="ECO:0007669"/>
    <property type="project" value="UniProtKB-ARBA"/>
</dbReference>
<evidence type="ECO:0000256" key="1">
    <source>
        <dbReference type="ARBA" id="ARBA00004123"/>
    </source>
</evidence>
<proteinExistence type="predicted"/>
<evidence type="ECO:0000313" key="12">
    <source>
        <dbReference type="Proteomes" id="UP001642260"/>
    </source>
</evidence>
<dbReference type="PANTHER" id="PTHR47994">
    <property type="entry name" value="F14D16.11-RELATED"/>
    <property type="match status" value="1"/>
</dbReference>
<dbReference type="SMART" id="SM00717">
    <property type="entry name" value="SANT"/>
    <property type="match status" value="2"/>
</dbReference>
<dbReference type="PROSITE" id="PS50090">
    <property type="entry name" value="MYB_LIKE"/>
    <property type="match status" value="2"/>
</dbReference>
<keyword evidence="12" id="KW-1185">Reference proteome</keyword>
<feature type="region of interest" description="Disordered" evidence="8">
    <location>
        <begin position="136"/>
        <end position="163"/>
    </location>
</feature>
<evidence type="ECO:0000313" key="11">
    <source>
        <dbReference type="EMBL" id="CAH8357303.1"/>
    </source>
</evidence>
<evidence type="ECO:0000256" key="3">
    <source>
        <dbReference type="ARBA" id="ARBA00023015"/>
    </source>
</evidence>
<dbReference type="PANTHER" id="PTHR47994:SF5">
    <property type="entry name" value="F14D16.11-RELATED"/>
    <property type="match status" value="1"/>
</dbReference>
<dbReference type="SUPFAM" id="SSF46689">
    <property type="entry name" value="Homeodomain-like"/>
    <property type="match status" value="1"/>
</dbReference>
<feature type="domain" description="Myb-like" evidence="9">
    <location>
        <begin position="9"/>
        <end position="61"/>
    </location>
</feature>
<dbReference type="InterPro" id="IPR009057">
    <property type="entry name" value="Homeodomain-like_sf"/>
</dbReference>
<accession>A0ABC8KII6</accession>
<dbReference type="AlphaFoldDB" id="A0ABC8KII6"/>
<dbReference type="Pfam" id="PF00249">
    <property type="entry name" value="Myb_DNA-binding"/>
    <property type="match status" value="2"/>
</dbReference>
<dbReference type="InterPro" id="IPR015495">
    <property type="entry name" value="Myb_TF_plants"/>
</dbReference>
<feature type="domain" description="HTH myb-type" evidence="10">
    <location>
        <begin position="9"/>
        <end position="61"/>
    </location>
</feature>
<comment type="subcellular location">
    <subcellularLocation>
        <location evidence="1">Nucleus</location>
    </subcellularLocation>
</comment>
<protein>
    <submittedName>
        <fullName evidence="11">Uncharacterized protein</fullName>
    </submittedName>
</protein>
<dbReference type="PROSITE" id="PS51294">
    <property type="entry name" value="HTH_MYB"/>
    <property type="match status" value="2"/>
</dbReference>
<evidence type="ECO:0000256" key="7">
    <source>
        <dbReference type="ARBA" id="ARBA00062314"/>
    </source>
</evidence>
<sequence>MGRATWFEADGTKRGEWTEEEDRKLIAYIDVYGIGDWRFLPHKAGLQRCGKSCRLRWFNYLRPGVKKGKFTPQEEQTIISFHSTLGNRWATIAQQMPGRSDNDIKNHWNSCLKKRLERNGIDPMTHKPIINLAVKTQSSNTDCGSSSSSMASPPSSSSPSGSVRLLNKIATGISSRQHGVDRIKNILSDPSIASINSQEEEFEQLKKDHGKMFASDDQEEDDFLMWDEEKVRHFMEEIDVTNFETNFNPSSPPPYGVYETGLFDNHLI</sequence>
<keyword evidence="5" id="KW-0804">Transcription</keyword>
<dbReference type="GO" id="GO:0080090">
    <property type="term" value="P:regulation of primary metabolic process"/>
    <property type="evidence" value="ECO:0007669"/>
    <property type="project" value="UniProtKB-ARBA"/>
</dbReference>
<keyword evidence="3" id="KW-0805">Transcription regulation</keyword>
<dbReference type="CDD" id="cd00167">
    <property type="entry name" value="SANT"/>
    <property type="match status" value="2"/>
</dbReference>
<dbReference type="FunFam" id="1.10.10.60:FF:000394">
    <property type="entry name" value="MYB transcription factor"/>
    <property type="match status" value="1"/>
</dbReference>
<dbReference type="GO" id="GO:0005634">
    <property type="term" value="C:nucleus"/>
    <property type="evidence" value="ECO:0007669"/>
    <property type="project" value="UniProtKB-SubCell"/>
</dbReference>
<dbReference type="FunFam" id="1.10.10.60:FF:000001">
    <property type="entry name" value="MYB-related transcription factor"/>
    <property type="match status" value="1"/>
</dbReference>
<dbReference type="GO" id="GO:0000976">
    <property type="term" value="F:transcription cis-regulatory region binding"/>
    <property type="evidence" value="ECO:0007669"/>
    <property type="project" value="UniProtKB-ARBA"/>
</dbReference>
<evidence type="ECO:0000256" key="5">
    <source>
        <dbReference type="ARBA" id="ARBA00023163"/>
    </source>
</evidence>
<dbReference type="InterPro" id="IPR001005">
    <property type="entry name" value="SANT/Myb"/>
</dbReference>
<evidence type="ECO:0000256" key="8">
    <source>
        <dbReference type="SAM" id="MobiDB-lite"/>
    </source>
</evidence>
<name>A0ABC8KII6_ERUVS</name>
<organism evidence="11 12">
    <name type="scientific">Eruca vesicaria subsp. sativa</name>
    <name type="common">Garden rocket</name>
    <name type="synonym">Eruca sativa</name>
    <dbReference type="NCBI Taxonomy" id="29727"/>
    <lineage>
        <taxon>Eukaryota</taxon>
        <taxon>Viridiplantae</taxon>
        <taxon>Streptophyta</taxon>
        <taxon>Embryophyta</taxon>
        <taxon>Tracheophyta</taxon>
        <taxon>Spermatophyta</taxon>
        <taxon>Magnoliopsida</taxon>
        <taxon>eudicotyledons</taxon>
        <taxon>Gunneridae</taxon>
        <taxon>Pentapetalae</taxon>
        <taxon>rosids</taxon>
        <taxon>malvids</taxon>
        <taxon>Brassicales</taxon>
        <taxon>Brassicaceae</taxon>
        <taxon>Brassiceae</taxon>
        <taxon>Eruca</taxon>
    </lineage>
</organism>
<keyword evidence="4" id="KW-0238">DNA-binding</keyword>
<comment type="subunit">
    <text evidence="7">Can form complexes with MYC2, MYC3 or MYC4.</text>
</comment>
<evidence type="ECO:0000259" key="9">
    <source>
        <dbReference type="PROSITE" id="PS50090"/>
    </source>
</evidence>
<comment type="caution">
    <text evidence="11">The sequence shown here is derived from an EMBL/GenBank/DDBJ whole genome shotgun (WGS) entry which is preliminary data.</text>
</comment>
<keyword evidence="2" id="KW-0677">Repeat</keyword>
<feature type="domain" description="Myb-like" evidence="9">
    <location>
        <begin position="62"/>
        <end position="112"/>
    </location>
</feature>
<dbReference type="InterPro" id="IPR017930">
    <property type="entry name" value="Myb_dom"/>
</dbReference>